<dbReference type="PROSITE" id="PS51194">
    <property type="entry name" value="HELICASE_CTER"/>
    <property type="match status" value="1"/>
</dbReference>
<comment type="catalytic activity">
    <reaction evidence="8">
        <text>ATP + H2O = ADP + phosphate + H(+)</text>
        <dbReference type="Rhea" id="RHEA:13065"/>
        <dbReference type="ChEBI" id="CHEBI:15377"/>
        <dbReference type="ChEBI" id="CHEBI:15378"/>
        <dbReference type="ChEBI" id="CHEBI:30616"/>
        <dbReference type="ChEBI" id="CHEBI:43474"/>
        <dbReference type="ChEBI" id="CHEBI:456216"/>
        <dbReference type="EC" id="3.6.4.13"/>
    </reaction>
</comment>
<dbReference type="AlphaFoldDB" id="A0A8J2LUS3"/>
<feature type="region of interest" description="Disordered" evidence="9">
    <location>
        <begin position="46"/>
        <end position="67"/>
    </location>
</feature>
<dbReference type="FunFam" id="3.40.50.300:FF:000145">
    <property type="entry name" value="probable ATP-dependent RNA helicase DHX40"/>
    <property type="match status" value="1"/>
</dbReference>
<evidence type="ECO:0000256" key="6">
    <source>
        <dbReference type="ARBA" id="ARBA00022806"/>
    </source>
</evidence>
<feature type="compositionally biased region" description="Polar residues" evidence="9">
    <location>
        <begin position="46"/>
        <end position="56"/>
    </location>
</feature>
<dbReference type="Pfam" id="PF00271">
    <property type="entry name" value="Helicase_C"/>
    <property type="match status" value="1"/>
</dbReference>
<feature type="compositionally biased region" description="Low complexity" evidence="9">
    <location>
        <begin position="14"/>
        <end position="31"/>
    </location>
</feature>
<evidence type="ECO:0000256" key="5">
    <source>
        <dbReference type="ARBA" id="ARBA00022801"/>
    </source>
</evidence>
<dbReference type="Pfam" id="PF04408">
    <property type="entry name" value="WHD_HA2"/>
    <property type="match status" value="1"/>
</dbReference>
<feature type="domain" description="Helicase C-terminal" evidence="11">
    <location>
        <begin position="279"/>
        <end position="447"/>
    </location>
</feature>
<reference evidence="12" key="1">
    <citation type="submission" date="2021-06" db="EMBL/GenBank/DDBJ databases">
        <authorList>
            <person name="Hodson N. C."/>
            <person name="Mongue J. A."/>
            <person name="Jaron S. K."/>
        </authorList>
    </citation>
    <scope>NUCLEOTIDE SEQUENCE</scope>
</reference>
<dbReference type="InterPro" id="IPR001650">
    <property type="entry name" value="Helicase_C-like"/>
</dbReference>
<dbReference type="InterPro" id="IPR048333">
    <property type="entry name" value="HA2_WH"/>
</dbReference>
<dbReference type="EC" id="3.6.4.13" evidence="2"/>
<dbReference type="InterPro" id="IPR014001">
    <property type="entry name" value="Helicase_ATP-bd"/>
</dbReference>
<organism evidence="12 13">
    <name type="scientific">Allacma fusca</name>
    <dbReference type="NCBI Taxonomy" id="39272"/>
    <lineage>
        <taxon>Eukaryota</taxon>
        <taxon>Metazoa</taxon>
        <taxon>Ecdysozoa</taxon>
        <taxon>Arthropoda</taxon>
        <taxon>Hexapoda</taxon>
        <taxon>Collembola</taxon>
        <taxon>Symphypleona</taxon>
        <taxon>Sminthuridae</taxon>
        <taxon>Allacma</taxon>
    </lineage>
</organism>
<evidence type="ECO:0000313" key="12">
    <source>
        <dbReference type="EMBL" id="CAG7838316.1"/>
    </source>
</evidence>
<accession>A0A8J2LUS3</accession>
<dbReference type="FunFam" id="3.40.50.300:FF:000615">
    <property type="entry name" value="pre-mRNA-splicing factor ATP-dependent RNA helicase DEAH7"/>
    <property type="match status" value="1"/>
</dbReference>
<evidence type="ECO:0000256" key="9">
    <source>
        <dbReference type="SAM" id="MobiDB-lite"/>
    </source>
</evidence>
<name>A0A8J2LUS3_9HEXA</name>
<evidence type="ECO:0000259" key="11">
    <source>
        <dbReference type="PROSITE" id="PS51194"/>
    </source>
</evidence>
<dbReference type="SMART" id="SM00847">
    <property type="entry name" value="HA2"/>
    <property type="match status" value="1"/>
</dbReference>
<dbReference type="Pfam" id="PF07717">
    <property type="entry name" value="OB_NTP_bind"/>
    <property type="match status" value="1"/>
</dbReference>
<dbReference type="GO" id="GO:0006397">
    <property type="term" value="P:mRNA processing"/>
    <property type="evidence" value="ECO:0007669"/>
    <property type="project" value="UniProtKB-KW"/>
</dbReference>
<keyword evidence="13" id="KW-1185">Reference proteome</keyword>
<dbReference type="Pfam" id="PF21010">
    <property type="entry name" value="HA2_C"/>
    <property type="match status" value="1"/>
</dbReference>
<keyword evidence="3" id="KW-0507">mRNA processing</keyword>
<evidence type="ECO:0000256" key="8">
    <source>
        <dbReference type="ARBA" id="ARBA00047984"/>
    </source>
</evidence>
<keyword evidence="4" id="KW-0547">Nucleotide-binding</keyword>
<keyword evidence="6" id="KW-0347">Helicase</keyword>
<keyword evidence="7" id="KW-0067">ATP-binding</keyword>
<proteinExistence type="inferred from homology"/>
<evidence type="ECO:0000256" key="7">
    <source>
        <dbReference type="ARBA" id="ARBA00022840"/>
    </source>
</evidence>
<dbReference type="InterPro" id="IPR011545">
    <property type="entry name" value="DEAD/DEAH_box_helicase_dom"/>
</dbReference>
<feature type="region of interest" description="Disordered" evidence="9">
    <location>
        <begin position="1"/>
        <end position="31"/>
    </location>
</feature>
<dbReference type="Pfam" id="PF00270">
    <property type="entry name" value="DEAD"/>
    <property type="match status" value="1"/>
</dbReference>
<evidence type="ECO:0000256" key="2">
    <source>
        <dbReference type="ARBA" id="ARBA00012552"/>
    </source>
</evidence>
<dbReference type="PANTHER" id="PTHR18934:SF99">
    <property type="entry name" value="ATP-DEPENDENT RNA HELICASE DHX37-RELATED"/>
    <property type="match status" value="1"/>
</dbReference>
<sequence>HQSQPGQTKKKDVAQASSSKSNSSKSSADVSQIEGLLRNYLLSEDCSSQDGKNNNDSSKKISEAGSTKRISRKVLNHKEKLPIYLMKQQFLEVLGNNQIVIVKGETGSGKSTQLTQYLYENGYGTCGKIGCTQPRRIAAKALAKRVAEEMGTTLGGKVGYRIRFENRAACDTSIIYMTDGVLLQELAMEPNIFSYSTIMLDEAHERTLNTDMLLGLLKSTTKRRPDLKVIITSATLDCSKFSKYFDNAPIFEIPGRTFPVDIIYMGNPEPDYLTMCVSTIMRIHRYEKEGDILVFLGGQDEIERLCDEVIIQDHKQELWVLPCYAALSMEDQNRVFEPIPNGYIRKVVVATNIAETSLTIDGIVYVVDSGIVKQSDYDARKRLTTLNSRPITQAQAVQRAGRAGRTQPGKAFRLYSEDRYKKMPKAPIPEIQRSNLESTILLLAAHGVEDVFSFDFIDPPTRETIEESLIELKDLEAVDHLGRLTNLGRQISRFPLEPNLSKVLITSAELNCTDDVLAIVAMLSVQSSTGKIFLRPKKNRHAADQAKADFFKPQGDHLTLLNVFKSWASNNYSKDWCRKKFVNFRALEETISIRDQLQIIMKSKSLHLPSNFQLPDPEAVQKSLVSGYFSRVARKASKGYGYNTYSNPDRRELAYIHPSSALFKSTPNWVIYEELVNTGNKPFLVNAVAIEPRWIQSYAPSFFEKLKQVFPELIIHSY</sequence>
<dbReference type="OrthoDB" id="10253254at2759"/>
<keyword evidence="5" id="KW-0378">Hydrolase</keyword>
<evidence type="ECO:0000313" key="13">
    <source>
        <dbReference type="Proteomes" id="UP000708208"/>
    </source>
</evidence>
<dbReference type="PROSITE" id="PS00690">
    <property type="entry name" value="DEAH_ATP_HELICASE"/>
    <property type="match status" value="1"/>
</dbReference>
<evidence type="ECO:0000256" key="4">
    <source>
        <dbReference type="ARBA" id="ARBA00022741"/>
    </source>
</evidence>
<dbReference type="EMBL" id="CAJVCH010571706">
    <property type="protein sequence ID" value="CAG7838316.1"/>
    <property type="molecule type" value="Genomic_DNA"/>
</dbReference>
<evidence type="ECO:0000256" key="3">
    <source>
        <dbReference type="ARBA" id="ARBA00022664"/>
    </source>
</evidence>
<dbReference type="GO" id="GO:0003723">
    <property type="term" value="F:RNA binding"/>
    <property type="evidence" value="ECO:0007669"/>
    <property type="project" value="TreeGrafter"/>
</dbReference>
<dbReference type="Proteomes" id="UP000708208">
    <property type="component" value="Unassembled WGS sequence"/>
</dbReference>
<dbReference type="GO" id="GO:0016787">
    <property type="term" value="F:hydrolase activity"/>
    <property type="evidence" value="ECO:0007669"/>
    <property type="project" value="UniProtKB-KW"/>
</dbReference>
<dbReference type="SMART" id="SM00490">
    <property type="entry name" value="HELICc"/>
    <property type="match status" value="1"/>
</dbReference>
<dbReference type="PANTHER" id="PTHR18934">
    <property type="entry name" value="ATP-DEPENDENT RNA HELICASE"/>
    <property type="match status" value="1"/>
</dbReference>
<evidence type="ECO:0000259" key="10">
    <source>
        <dbReference type="PROSITE" id="PS51192"/>
    </source>
</evidence>
<dbReference type="GO" id="GO:0003724">
    <property type="term" value="F:RNA helicase activity"/>
    <property type="evidence" value="ECO:0007669"/>
    <property type="project" value="UniProtKB-EC"/>
</dbReference>
<evidence type="ECO:0000256" key="1">
    <source>
        <dbReference type="ARBA" id="ARBA00008792"/>
    </source>
</evidence>
<feature type="domain" description="Helicase ATP-binding" evidence="10">
    <location>
        <begin position="91"/>
        <end position="254"/>
    </location>
</feature>
<gene>
    <name evidence="12" type="ORF">AFUS01_LOCUS47299</name>
</gene>
<protein>
    <recommendedName>
        <fullName evidence="2">RNA helicase</fullName>
        <ecNumber evidence="2">3.6.4.13</ecNumber>
    </recommendedName>
</protein>
<dbReference type="InterPro" id="IPR002464">
    <property type="entry name" value="DNA/RNA_helicase_DEAH_CS"/>
</dbReference>
<dbReference type="InterPro" id="IPR011709">
    <property type="entry name" value="DEAD-box_helicase_OB_fold"/>
</dbReference>
<comment type="similarity">
    <text evidence="1">Belongs to the DEAD box helicase family. DEAH subfamily.</text>
</comment>
<dbReference type="SMART" id="SM00487">
    <property type="entry name" value="DEXDc"/>
    <property type="match status" value="1"/>
</dbReference>
<dbReference type="CDD" id="cd18791">
    <property type="entry name" value="SF2_C_RHA"/>
    <property type="match status" value="1"/>
</dbReference>
<dbReference type="GO" id="GO:0005524">
    <property type="term" value="F:ATP binding"/>
    <property type="evidence" value="ECO:0007669"/>
    <property type="project" value="UniProtKB-KW"/>
</dbReference>
<dbReference type="PROSITE" id="PS51192">
    <property type="entry name" value="HELICASE_ATP_BIND_1"/>
    <property type="match status" value="1"/>
</dbReference>
<feature type="non-terminal residue" evidence="12">
    <location>
        <position position="718"/>
    </location>
</feature>
<comment type="caution">
    <text evidence="12">The sequence shown here is derived from an EMBL/GenBank/DDBJ whole genome shotgun (WGS) entry which is preliminary data.</text>
</comment>
<dbReference type="InterPro" id="IPR007502">
    <property type="entry name" value="Helicase-assoc_dom"/>
</dbReference>